<dbReference type="Gene3D" id="3.40.50.300">
    <property type="entry name" value="P-loop containing nucleotide triphosphate hydrolases"/>
    <property type="match status" value="1"/>
</dbReference>
<dbReference type="InterPro" id="IPR027417">
    <property type="entry name" value="P-loop_NTPase"/>
</dbReference>
<evidence type="ECO:0000256" key="6">
    <source>
        <dbReference type="ARBA" id="ARBA00023141"/>
    </source>
</evidence>
<dbReference type="GO" id="GO:0008652">
    <property type="term" value="P:amino acid biosynthetic process"/>
    <property type="evidence" value="ECO:0007669"/>
    <property type="project" value="UniProtKB-KW"/>
</dbReference>
<dbReference type="GO" id="GO:0000287">
    <property type="term" value="F:magnesium ion binding"/>
    <property type="evidence" value="ECO:0007669"/>
    <property type="project" value="UniProtKB-UniRule"/>
</dbReference>
<reference evidence="8" key="1">
    <citation type="journal article" date="2018" name="Antonie Van Leeuwenhoek">
        <title>Proteinivorax hydrogeniformans sp. nov., an anaerobic, haloalkaliphilic bacterium fermenting proteinaceous compounds with high hydrogen production.</title>
        <authorList>
            <person name="Boltyanskaya Y."/>
            <person name="Detkova E."/>
            <person name="Pimenov N."/>
            <person name="Kevbrin V."/>
        </authorList>
    </citation>
    <scope>NUCLEOTIDE SEQUENCE</scope>
    <source>
        <strain evidence="8">Z-710</strain>
    </source>
</reference>
<evidence type="ECO:0000256" key="3">
    <source>
        <dbReference type="ARBA" id="ARBA00022741"/>
    </source>
</evidence>
<keyword evidence="7" id="KW-0479">Metal-binding</keyword>
<comment type="similarity">
    <text evidence="7">Belongs to the shikimate kinase family.</text>
</comment>
<dbReference type="AlphaFoldDB" id="A0AAU8HXE8"/>
<evidence type="ECO:0000256" key="1">
    <source>
        <dbReference type="ARBA" id="ARBA00022605"/>
    </source>
</evidence>
<evidence type="ECO:0000256" key="4">
    <source>
        <dbReference type="ARBA" id="ARBA00022777"/>
    </source>
</evidence>
<feature type="binding site" evidence="7">
    <location>
        <position position="80"/>
    </location>
    <ligand>
        <name>substrate</name>
    </ligand>
</feature>
<feature type="binding site" evidence="7">
    <location>
        <position position="134"/>
    </location>
    <ligand>
        <name>substrate</name>
    </ligand>
</feature>
<keyword evidence="4 7" id="KW-0418">Kinase</keyword>
<feature type="binding site" evidence="7">
    <location>
        <position position="57"/>
    </location>
    <ligand>
        <name>substrate</name>
    </ligand>
</feature>
<dbReference type="PANTHER" id="PTHR21087">
    <property type="entry name" value="SHIKIMATE KINASE"/>
    <property type="match status" value="1"/>
</dbReference>
<comment type="catalytic activity">
    <reaction evidence="7">
        <text>shikimate + ATP = 3-phosphoshikimate + ADP + H(+)</text>
        <dbReference type="Rhea" id="RHEA:13121"/>
        <dbReference type="ChEBI" id="CHEBI:15378"/>
        <dbReference type="ChEBI" id="CHEBI:30616"/>
        <dbReference type="ChEBI" id="CHEBI:36208"/>
        <dbReference type="ChEBI" id="CHEBI:145989"/>
        <dbReference type="ChEBI" id="CHEBI:456216"/>
        <dbReference type="EC" id="2.7.1.71"/>
    </reaction>
</comment>
<dbReference type="InterPro" id="IPR000623">
    <property type="entry name" value="Shikimate_kinase/TSH1"/>
</dbReference>
<feature type="binding site" evidence="7">
    <location>
        <begin position="11"/>
        <end position="16"/>
    </location>
    <ligand>
        <name>ATP</name>
        <dbReference type="ChEBI" id="CHEBI:30616"/>
    </ligand>
</feature>
<keyword evidence="7" id="KW-0460">Magnesium</keyword>
<keyword evidence="2 7" id="KW-0808">Transferase</keyword>
<comment type="function">
    <text evidence="7">Catalyzes the specific phosphorylation of the 3-hydroxyl group of shikimic acid using ATP as a cosubstrate.</text>
</comment>
<protein>
    <recommendedName>
        <fullName evidence="7">Shikimate kinase</fullName>
        <shortName evidence="7">SK</shortName>
        <ecNumber evidence="7">2.7.1.71</ecNumber>
    </recommendedName>
</protein>
<dbReference type="EMBL" id="CP159485">
    <property type="protein sequence ID" value="XCI30030.1"/>
    <property type="molecule type" value="Genomic_DNA"/>
</dbReference>
<name>A0AAU8HXE8_9FIRM</name>
<evidence type="ECO:0000256" key="5">
    <source>
        <dbReference type="ARBA" id="ARBA00022840"/>
    </source>
</evidence>
<dbReference type="Pfam" id="PF01202">
    <property type="entry name" value="SKI"/>
    <property type="match status" value="1"/>
</dbReference>
<dbReference type="SUPFAM" id="SSF52540">
    <property type="entry name" value="P-loop containing nucleoside triphosphate hydrolases"/>
    <property type="match status" value="1"/>
</dbReference>
<sequence length="166" mass="18606">MRNIVLVGFMGAGKTTVGKILASKISYKLYSTDKLIAGKENASIASIFEQRGERYFRHIEHQVVKELASKNGGCIIDCGGGIVENKDNMRILKEYGAIVWLKCSLQDINRRIDGEGRPLFQQGGNAVKELYKRRTHLYQKWADYTVDAEEGPLEVAEQILSQVNKG</sequence>
<feature type="binding site" evidence="7">
    <location>
        <position position="33"/>
    </location>
    <ligand>
        <name>substrate</name>
    </ligand>
</feature>
<gene>
    <name evidence="7" type="primary">aroK</name>
    <name evidence="8" type="ORF">PRVXH_001887</name>
</gene>
<comment type="cofactor">
    <cofactor evidence="7">
        <name>Mg(2+)</name>
        <dbReference type="ChEBI" id="CHEBI:18420"/>
    </cofactor>
    <text evidence="7">Binds 1 Mg(2+) ion per subunit.</text>
</comment>
<accession>A0AAU8HXE8</accession>
<feature type="binding site" evidence="7">
    <location>
        <position position="117"/>
    </location>
    <ligand>
        <name>ATP</name>
        <dbReference type="ChEBI" id="CHEBI:30616"/>
    </ligand>
</feature>
<keyword evidence="3 7" id="KW-0547">Nucleotide-binding</keyword>
<comment type="caution">
    <text evidence="7">Lacks conserved residue(s) required for the propagation of feature annotation.</text>
</comment>
<dbReference type="GO" id="GO:0004765">
    <property type="term" value="F:shikimate kinase activity"/>
    <property type="evidence" value="ECO:0007669"/>
    <property type="project" value="UniProtKB-UniRule"/>
</dbReference>
<evidence type="ECO:0000313" key="8">
    <source>
        <dbReference type="EMBL" id="XCI30030.1"/>
    </source>
</evidence>
<dbReference type="EC" id="2.7.1.71" evidence="7"/>
<comment type="subunit">
    <text evidence="7">Monomer.</text>
</comment>
<dbReference type="CDD" id="cd00464">
    <property type="entry name" value="SK"/>
    <property type="match status" value="1"/>
</dbReference>
<proteinExistence type="inferred from homology"/>
<evidence type="ECO:0000256" key="7">
    <source>
        <dbReference type="HAMAP-Rule" id="MF_00109"/>
    </source>
</evidence>
<reference evidence="8" key="2">
    <citation type="submission" date="2024-06" db="EMBL/GenBank/DDBJ databases">
        <authorList>
            <person name="Petrova K.O."/>
            <person name="Toshchakov S.V."/>
            <person name="Boltjanskaja Y.V."/>
            <person name="Kevbrin V.V."/>
        </authorList>
    </citation>
    <scope>NUCLEOTIDE SEQUENCE</scope>
    <source>
        <strain evidence="8">Z-710</strain>
    </source>
</reference>
<dbReference type="GO" id="GO:0005829">
    <property type="term" value="C:cytosol"/>
    <property type="evidence" value="ECO:0007669"/>
    <property type="project" value="TreeGrafter"/>
</dbReference>
<dbReference type="PRINTS" id="PR01100">
    <property type="entry name" value="SHIKIMTKNASE"/>
</dbReference>
<dbReference type="InterPro" id="IPR031322">
    <property type="entry name" value="Shikimate/glucono_kinase"/>
</dbReference>
<keyword evidence="5 7" id="KW-0067">ATP-binding</keyword>
<dbReference type="GO" id="GO:0009073">
    <property type="term" value="P:aromatic amino acid family biosynthetic process"/>
    <property type="evidence" value="ECO:0007669"/>
    <property type="project" value="UniProtKB-KW"/>
</dbReference>
<keyword evidence="7" id="KW-0963">Cytoplasm</keyword>
<keyword evidence="6 7" id="KW-0057">Aromatic amino acid biosynthesis</keyword>
<dbReference type="GO" id="GO:0009423">
    <property type="term" value="P:chorismate biosynthetic process"/>
    <property type="evidence" value="ECO:0007669"/>
    <property type="project" value="UniProtKB-UniRule"/>
</dbReference>
<comment type="pathway">
    <text evidence="7">Metabolic intermediate biosynthesis; chorismate biosynthesis; chorismate from D-erythrose 4-phosphate and phosphoenolpyruvate: step 5/7.</text>
</comment>
<organism evidence="8">
    <name type="scientific">Proteinivorax hydrogeniformans</name>
    <dbReference type="NCBI Taxonomy" id="1826727"/>
    <lineage>
        <taxon>Bacteria</taxon>
        <taxon>Bacillati</taxon>
        <taxon>Bacillota</taxon>
        <taxon>Clostridia</taxon>
        <taxon>Eubacteriales</taxon>
        <taxon>Proteinivoracaceae</taxon>
        <taxon>Proteinivorax</taxon>
    </lineage>
</organism>
<keyword evidence="1 7" id="KW-0028">Amino-acid biosynthesis</keyword>
<dbReference type="GO" id="GO:0005524">
    <property type="term" value="F:ATP binding"/>
    <property type="evidence" value="ECO:0007669"/>
    <property type="project" value="UniProtKB-UniRule"/>
</dbReference>
<dbReference type="PANTHER" id="PTHR21087:SF16">
    <property type="entry name" value="SHIKIMATE KINASE 1, CHLOROPLASTIC"/>
    <property type="match status" value="1"/>
</dbReference>
<comment type="subcellular location">
    <subcellularLocation>
        <location evidence="7">Cytoplasm</location>
    </subcellularLocation>
</comment>
<dbReference type="HAMAP" id="MF_00109">
    <property type="entry name" value="Shikimate_kinase"/>
    <property type="match status" value="1"/>
</dbReference>
<feature type="binding site" evidence="7">
    <location>
        <position position="15"/>
    </location>
    <ligand>
        <name>Mg(2+)</name>
        <dbReference type="ChEBI" id="CHEBI:18420"/>
    </ligand>
</feature>
<evidence type="ECO:0000256" key="2">
    <source>
        <dbReference type="ARBA" id="ARBA00022679"/>
    </source>
</evidence>